<accession>A0ABQ2BCK7</accession>
<comment type="caution">
    <text evidence="1">The sequence shown here is derived from an EMBL/GenBank/DDBJ whole genome shotgun (WGS) entry which is preliminary data.</text>
</comment>
<evidence type="ECO:0000313" key="1">
    <source>
        <dbReference type="EMBL" id="GGI10643.1"/>
    </source>
</evidence>
<dbReference type="InterPro" id="IPR011991">
    <property type="entry name" value="ArsR-like_HTH"/>
</dbReference>
<sequence length="194" mass="21944">MWTWWGARSVDGMEPIEAITAVHHPVRRRMCDYLGLHGATQVTTLARALDQQVGSISHHLRILARAGRVERVEDPTGDRRTSWWQLARQGMSWSAEDFPDSPADALLAREAERANVRTHVDRLRAWHHRTGSTPEWNRAAFSIDWLAWATPEELAALSEAMRETFAAWQAGIDTDDGAERRPVFVFGHGFPTAP</sequence>
<dbReference type="SUPFAM" id="SSF46785">
    <property type="entry name" value="Winged helix' DNA-binding domain"/>
    <property type="match status" value="1"/>
</dbReference>
<proteinExistence type="predicted"/>
<reference evidence="2" key="1">
    <citation type="journal article" date="2019" name="Int. J. Syst. Evol. Microbiol.">
        <title>The Global Catalogue of Microorganisms (GCM) 10K type strain sequencing project: providing services to taxonomists for standard genome sequencing and annotation.</title>
        <authorList>
            <consortium name="The Broad Institute Genomics Platform"/>
            <consortium name="The Broad Institute Genome Sequencing Center for Infectious Disease"/>
            <person name="Wu L."/>
            <person name="Ma J."/>
        </authorList>
    </citation>
    <scope>NUCLEOTIDE SEQUENCE [LARGE SCALE GENOMIC DNA]</scope>
    <source>
        <strain evidence="2">CCM 8653</strain>
    </source>
</reference>
<organism evidence="1 2">
    <name type="scientific">Isoptericola cucumis</name>
    <dbReference type="NCBI Taxonomy" id="1776856"/>
    <lineage>
        <taxon>Bacteria</taxon>
        <taxon>Bacillati</taxon>
        <taxon>Actinomycetota</taxon>
        <taxon>Actinomycetes</taxon>
        <taxon>Micrococcales</taxon>
        <taxon>Promicromonosporaceae</taxon>
        <taxon>Isoptericola</taxon>
    </lineage>
</organism>
<dbReference type="Gene3D" id="1.10.10.10">
    <property type="entry name" value="Winged helix-like DNA-binding domain superfamily/Winged helix DNA-binding domain"/>
    <property type="match status" value="1"/>
</dbReference>
<dbReference type="Pfam" id="PF12840">
    <property type="entry name" value="HTH_20"/>
    <property type="match status" value="1"/>
</dbReference>
<keyword evidence="2" id="KW-1185">Reference proteome</keyword>
<protein>
    <submittedName>
        <fullName evidence="1">Transcriptional regulator</fullName>
    </submittedName>
</protein>
<name>A0ABQ2BCK7_9MICO</name>
<dbReference type="EMBL" id="BMDG01000012">
    <property type="protein sequence ID" value="GGI10643.1"/>
    <property type="molecule type" value="Genomic_DNA"/>
</dbReference>
<dbReference type="InterPro" id="IPR036388">
    <property type="entry name" value="WH-like_DNA-bd_sf"/>
</dbReference>
<gene>
    <name evidence="1" type="ORF">GCM10007368_32250</name>
</gene>
<dbReference type="CDD" id="cd00090">
    <property type="entry name" value="HTH_ARSR"/>
    <property type="match status" value="1"/>
</dbReference>
<evidence type="ECO:0000313" key="2">
    <source>
        <dbReference type="Proteomes" id="UP000632535"/>
    </source>
</evidence>
<dbReference type="Proteomes" id="UP000632535">
    <property type="component" value="Unassembled WGS sequence"/>
</dbReference>
<dbReference type="InterPro" id="IPR036390">
    <property type="entry name" value="WH_DNA-bd_sf"/>
</dbReference>